<dbReference type="Gramene" id="KGN63889">
    <property type="protein sequence ID" value="KGN63889"/>
    <property type="gene ID" value="Csa_1G025220"/>
</dbReference>
<evidence type="ECO:0000313" key="3">
    <source>
        <dbReference type="Proteomes" id="UP000029981"/>
    </source>
</evidence>
<keyword evidence="1" id="KW-0732">Signal</keyword>
<accession>A0A0A0LSB2</accession>
<dbReference type="eggNOG" id="KOG1859">
    <property type="taxonomic scope" value="Eukaryota"/>
</dbReference>
<organism evidence="2 3">
    <name type="scientific">Cucumis sativus</name>
    <name type="common">Cucumber</name>
    <dbReference type="NCBI Taxonomy" id="3659"/>
    <lineage>
        <taxon>Eukaryota</taxon>
        <taxon>Viridiplantae</taxon>
        <taxon>Streptophyta</taxon>
        <taxon>Embryophyta</taxon>
        <taxon>Tracheophyta</taxon>
        <taxon>Spermatophyta</taxon>
        <taxon>Magnoliopsida</taxon>
        <taxon>eudicotyledons</taxon>
        <taxon>Gunneridae</taxon>
        <taxon>Pentapetalae</taxon>
        <taxon>rosids</taxon>
        <taxon>fabids</taxon>
        <taxon>Cucurbitales</taxon>
        <taxon>Cucurbitaceae</taxon>
        <taxon>Benincaseae</taxon>
        <taxon>Cucumis</taxon>
    </lineage>
</organism>
<dbReference type="EMBL" id="CM002922">
    <property type="protein sequence ID" value="KGN63889.1"/>
    <property type="molecule type" value="Genomic_DNA"/>
</dbReference>
<feature type="signal peptide" evidence="1">
    <location>
        <begin position="1"/>
        <end position="23"/>
    </location>
</feature>
<proteinExistence type="predicted"/>
<sequence length="83" mass="9247">MVVEVKGALCLTLSLELASSVFSLISKSDKKVTTIQKKEISSPCSLKWKLKWFCKENLLNFIALAKAMHQESKGSSLPVRYVS</sequence>
<reference evidence="2 3" key="3">
    <citation type="journal article" date="2010" name="BMC Genomics">
        <title>Transcriptome sequencing and comparative analysis of cucumber flowers with different sex types.</title>
        <authorList>
            <person name="Guo S."/>
            <person name="Zheng Y."/>
            <person name="Joung J.G."/>
            <person name="Liu S."/>
            <person name="Zhang Z."/>
            <person name="Crasta O.R."/>
            <person name="Sobral B.W."/>
            <person name="Xu Y."/>
            <person name="Huang S."/>
            <person name="Fei Z."/>
        </authorList>
    </citation>
    <scope>NUCLEOTIDE SEQUENCE [LARGE SCALE GENOMIC DNA]</scope>
    <source>
        <strain evidence="3">cv. 9930</strain>
    </source>
</reference>
<reference evidence="2 3" key="2">
    <citation type="journal article" date="2009" name="PLoS ONE">
        <title>An integrated genetic and cytogenetic map of the cucumber genome.</title>
        <authorList>
            <person name="Ren Y."/>
            <person name="Zhang Z."/>
            <person name="Liu J."/>
            <person name="Staub J.E."/>
            <person name="Han Y."/>
            <person name="Cheng Z."/>
            <person name="Li X."/>
            <person name="Lu J."/>
            <person name="Miao H."/>
            <person name="Kang H."/>
            <person name="Xie B."/>
            <person name="Gu X."/>
            <person name="Wang X."/>
            <person name="Du Y."/>
            <person name="Jin W."/>
            <person name="Huang S."/>
        </authorList>
    </citation>
    <scope>NUCLEOTIDE SEQUENCE [LARGE SCALE GENOMIC DNA]</scope>
    <source>
        <strain evidence="3">cv. 9930</strain>
    </source>
</reference>
<reference evidence="2 3" key="1">
    <citation type="journal article" date="2009" name="Nat. Genet.">
        <title>The genome of the cucumber, Cucumis sativus L.</title>
        <authorList>
            <person name="Huang S."/>
            <person name="Li R."/>
            <person name="Zhang Z."/>
            <person name="Li L."/>
            <person name="Gu X."/>
            <person name="Fan W."/>
            <person name="Lucas W.J."/>
            <person name="Wang X."/>
            <person name="Xie B."/>
            <person name="Ni P."/>
            <person name="Ren Y."/>
            <person name="Zhu H."/>
            <person name="Li J."/>
            <person name="Lin K."/>
            <person name="Jin W."/>
            <person name="Fei Z."/>
            <person name="Li G."/>
            <person name="Staub J."/>
            <person name="Kilian A."/>
            <person name="van der Vossen E.A."/>
            <person name="Wu Y."/>
            <person name="Guo J."/>
            <person name="He J."/>
            <person name="Jia Z."/>
            <person name="Ren Y."/>
            <person name="Tian G."/>
            <person name="Lu Y."/>
            <person name="Ruan J."/>
            <person name="Qian W."/>
            <person name="Wang M."/>
            <person name="Huang Q."/>
            <person name="Li B."/>
            <person name="Xuan Z."/>
            <person name="Cao J."/>
            <person name="Asan"/>
            <person name="Wu Z."/>
            <person name="Zhang J."/>
            <person name="Cai Q."/>
            <person name="Bai Y."/>
            <person name="Zhao B."/>
            <person name="Han Y."/>
            <person name="Li Y."/>
            <person name="Li X."/>
            <person name="Wang S."/>
            <person name="Shi Q."/>
            <person name="Liu S."/>
            <person name="Cho W.K."/>
            <person name="Kim J.Y."/>
            <person name="Xu Y."/>
            <person name="Heller-Uszynska K."/>
            <person name="Miao H."/>
            <person name="Cheng Z."/>
            <person name="Zhang S."/>
            <person name="Wu J."/>
            <person name="Yang Y."/>
            <person name="Kang H."/>
            <person name="Li M."/>
            <person name="Liang H."/>
            <person name="Ren X."/>
            <person name="Shi Z."/>
            <person name="Wen M."/>
            <person name="Jian M."/>
            <person name="Yang H."/>
            <person name="Zhang G."/>
            <person name="Yang Z."/>
            <person name="Chen R."/>
            <person name="Liu S."/>
            <person name="Li J."/>
            <person name="Ma L."/>
            <person name="Liu H."/>
            <person name="Zhou Y."/>
            <person name="Zhao J."/>
            <person name="Fang X."/>
            <person name="Li G."/>
            <person name="Fang L."/>
            <person name="Li Y."/>
            <person name="Liu D."/>
            <person name="Zheng H."/>
            <person name="Zhang Y."/>
            <person name="Qin N."/>
            <person name="Li Z."/>
            <person name="Yang G."/>
            <person name="Yang S."/>
            <person name="Bolund L."/>
            <person name="Kristiansen K."/>
            <person name="Zheng H."/>
            <person name="Li S."/>
            <person name="Zhang X."/>
            <person name="Yang H."/>
            <person name="Wang J."/>
            <person name="Sun R."/>
            <person name="Zhang B."/>
            <person name="Jiang S."/>
            <person name="Wang J."/>
            <person name="Du Y."/>
            <person name="Li S."/>
        </authorList>
    </citation>
    <scope>NUCLEOTIDE SEQUENCE [LARGE SCALE GENOMIC DNA]</scope>
    <source>
        <strain evidence="3">cv. 9930</strain>
    </source>
</reference>
<gene>
    <name evidence="2" type="ORF">Csa_1G025220</name>
</gene>
<keyword evidence="3" id="KW-1185">Reference proteome</keyword>
<evidence type="ECO:0000313" key="2">
    <source>
        <dbReference type="EMBL" id="KGN63889.1"/>
    </source>
</evidence>
<protein>
    <submittedName>
        <fullName evidence="2">Uncharacterized protein</fullName>
    </submittedName>
</protein>
<dbReference type="Proteomes" id="UP000029981">
    <property type="component" value="Chromosome 1"/>
</dbReference>
<name>A0A0A0LSB2_CUCSA</name>
<evidence type="ECO:0000256" key="1">
    <source>
        <dbReference type="SAM" id="SignalP"/>
    </source>
</evidence>
<dbReference type="AlphaFoldDB" id="A0A0A0LSB2"/>
<reference evidence="2 3" key="4">
    <citation type="journal article" date="2011" name="BMC Genomics">
        <title>RNA-Seq improves annotation of protein-coding genes in the cucumber genome.</title>
        <authorList>
            <person name="Li Z."/>
            <person name="Zhang Z."/>
            <person name="Yan P."/>
            <person name="Huang S."/>
            <person name="Fei Z."/>
            <person name="Lin K."/>
        </authorList>
    </citation>
    <scope>NUCLEOTIDE SEQUENCE [LARGE SCALE GENOMIC DNA]</scope>
    <source>
        <strain evidence="3">cv. 9930</strain>
    </source>
</reference>
<feature type="chain" id="PRO_5001966422" evidence="1">
    <location>
        <begin position="24"/>
        <end position="83"/>
    </location>
</feature>